<dbReference type="InterPro" id="IPR013509">
    <property type="entry name" value="RNR_lsu_N"/>
</dbReference>
<dbReference type="PANTHER" id="PTHR11573:SF6">
    <property type="entry name" value="RIBONUCLEOSIDE-DIPHOSPHATE REDUCTASE LARGE SUBUNIT"/>
    <property type="match status" value="1"/>
</dbReference>
<feature type="domain" description="Ribonucleotide reductase large subunit C-terminal" evidence="9">
    <location>
        <begin position="121"/>
        <end position="441"/>
    </location>
</feature>
<dbReference type="Pfam" id="PF00317">
    <property type="entry name" value="Ribonuc_red_lgN"/>
    <property type="match status" value="1"/>
</dbReference>
<dbReference type="GO" id="GO:0009263">
    <property type="term" value="P:deoxyribonucleotide biosynthetic process"/>
    <property type="evidence" value="ECO:0007669"/>
    <property type="project" value="UniProtKB-KW"/>
</dbReference>
<feature type="region of interest" description="Disordered" evidence="7">
    <location>
        <begin position="1"/>
        <end position="27"/>
    </location>
</feature>
<dbReference type="InterPro" id="IPR008926">
    <property type="entry name" value="RNR_R1-su_N"/>
</dbReference>
<evidence type="ECO:0000259" key="9">
    <source>
        <dbReference type="Pfam" id="PF02867"/>
    </source>
</evidence>
<dbReference type="NCBIfam" id="NF006577">
    <property type="entry name" value="PRK09102.1"/>
    <property type="match status" value="1"/>
</dbReference>
<gene>
    <name evidence="10" type="ORF">E3E12_00340</name>
</gene>
<comment type="similarity">
    <text evidence="1 6">Belongs to the ribonucleoside diphosphate reductase large chain family.</text>
</comment>
<protein>
    <recommendedName>
        <fullName evidence="2 6">Ribonucleoside-diphosphate reductase</fullName>
        <ecNumber evidence="2 6">1.17.4.1</ecNumber>
    </recommendedName>
</protein>
<feature type="domain" description="Ribonucleotide reductase large subunit C-terminal" evidence="9">
    <location>
        <begin position="450"/>
        <end position="595"/>
    </location>
</feature>
<evidence type="ECO:0000256" key="5">
    <source>
        <dbReference type="ARBA" id="ARBA00047754"/>
    </source>
</evidence>
<dbReference type="UniPathway" id="UPA00326"/>
<dbReference type="PANTHER" id="PTHR11573">
    <property type="entry name" value="RIBONUCLEOSIDE-DIPHOSPHATE REDUCTASE LARGE CHAIN"/>
    <property type="match status" value="1"/>
</dbReference>
<dbReference type="SUPFAM" id="SSF48168">
    <property type="entry name" value="R1 subunit of ribonucleotide reductase, N-terminal domain"/>
    <property type="match status" value="1"/>
</dbReference>
<keyword evidence="3 6" id="KW-0560">Oxidoreductase</keyword>
<dbReference type="AlphaFoldDB" id="A0A4Y6UCT4"/>
<dbReference type="EMBL" id="CP038231">
    <property type="protein sequence ID" value="QDH14247.1"/>
    <property type="molecule type" value="Genomic_DNA"/>
</dbReference>
<organism evidence="10 11">
    <name type="scientific">Formicincola oecophyllae</name>
    <dbReference type="NCBI Taxonomy" id="2558361"/>
    <lineage>
        <taxon>Bacteria</taxon>
        <taxon>Pseudomonadati</taxon>
        <taxon>Pseudomonadota</taxon>
        <taxon>Alphaproteobacteria</taxon>
        <taxon>Acetobacterales</taxon>
        <taxon>Acetobacteraceae</taxon>
        <taxon>Formicincola</taxon>
    </lineage>
</organism>
<reference evidence="10 11" key="1">
    <citation type="submission" date="2019-03" db="EMBL/GenBank/DDBJ databases">
        <title>The complete genome sequence of Swingsia_sp. F3b2 LMG30590(T).</title>
        <authorList>
            <person name="Chua K.-O."/>
            <person name="Chan K.-G."/>
            <person name="See-Too W.-S."/>
        </authorList>
    </citation>
    <scope>NUCLEOTIDE SEQUENCE [LARGE SCALE GENOMIC DNA]</scope>
    <source>
        <strain evidence="10 11">F3b2</strain>
    </source>
</reference>
<dbReference type="FunFam" id="3.20.70.20:FF:000034">
    <property type="entry name" value="Ribonucleoside-diphosphate reductase large chain, putative"/>
    <property type="match status" value="1"/>
</dbReference>
<name>A0A4Y6UCT4_9PROT</name>
<dbReference type="Gene3D" id="3.20.70.20">
    <property type="match status" value="1"/>
</dbReference>
<dbReference type="Pfam" id="PF02867">
    <property type="entry name" value="Ribonuc_red_lgC"/>
    <property type="match status" value="2"/>
</dbReference>
<comment type="function">
    <text evidence="6">Provides the precursors necessary for DNA synthesis. Catalyzes the biosynthesis of deoxyribonucleotides from the corresponding ribonucleotides.</text>
</comment>
<evidence type="ECO:0000256" key="3">
    <source>
        <dbReference type="ARBA" id="ARBA00023002"/>
    </source>
</evidence>
<comment type="catalytic activity">
    <reaction evidence="5 6">
        <text>a 2'-deoxyribonucleoside 5'-diphosphate + [thioredoxin]-disulfide + H2O = a ribonucleoside 5'-diphosphate + [thioredoxin]-dithiol</text>
        <dbReference type="Rhea" id="RHEA:23252"/>
        <dbReference type="Rhea" id="RHEA-COMP:10698"/>
        <dbReference type="Rhea" id="RHEA-COMP:10700"/>
        <dbReference type="ChEBI" id="CHEBI:15377"/>
        <dbReference type="ChEBI" id="CHEBI:29950"/>
        <dbReference type="ChEBI" id="CHEBI:50058"/>
        <dbReference type="ChEBI" id="CHEBI:57930"/>
        <dbReference type="ChEBI" id="CHEBI:73316"/>
        <dbReference type="EC" id="1.17.4.1"/>
    </reaction>
</comment>
<dbReference type="RefSeq" id="WP_141443950.1">
    <property type="nucleotide sequence ID" value="NZ_CP038231.1"/>
</dbReference>
<dbReference type="GO" id="GO:0005971">
    <property type="term" value="C:ribonucleoside-diphosphate reductase complex"/>
    <property type="evidence" value="ECO:0007669"/>
    <property type="project" value="TreeGrafter"/>
</dbReference>
<evidence type="ECO:0000313" key="11">
    <source>
        <dbReference type="Proteomes" id="UP000318709"/>
    </source>
</evidence>
<dbReference type="KEGG" id="swf:E3E12_00340"/>
<keyword evidence="11" id="KW-1185">Reference proteome</keyword>
<sequence>MAPSLDLAKDSSQEAHAPTQPADATQEEELFERPVQMPGRHAVRIDHSRDDRLTAFGKATLAHRYLLPGEGNQDLFARVASYYGADEGHAQRIYDYMSKHWFMPATPVLSNGGTKRGLPISCFLNEASDSLEGIVGLWNENVWLAAKGGGIGSYWGNLRSIGESIGHNGRTSGVIPFIRVMDSLTLAISQGSLRRGSAAVYLPIWHPEIEEFIELRKPTGGDPNRKALNLHHGILVTDDFMRAVAADEDWALTSPKDHSIIRKVSARGLWIRLLTARMEQGEPYIVFSDTVARAQPEHHRLAGLEVKTSNLCAEITLPTGIDHHGKQRTAVCCLSSVNLEYWDDWQDNPRFIADIMLFLDNVLQDFIDNAPDDMANAKYAAMRERSVGLGAMGFHSFLQAKNVPFASVTAKSWNRKIFNHISEQAAQASRDLAKTRGPCPDAADYGMEERFSHTMAVAPTASISIIAGGASPGIDPISANVFLQKTLSGSFTVRNRHLAKVLEAHGHNDEATWSKITLDKGSVQKLDFLTPHEKEVFKTAFELDQRWVVEHAADRAPFLSQSQSVNLFLPADIHKRDLNLIHYEAWKKGVKSLYYCRSLSVMRADTVSNATEKRDIMEGDDDHLPQASASTSSGTGADGGKYEECLSCQ</sequence>
<evidence type="ECO:0000256" key="7">
    <source>
        <dbReference type="SAM" id="MobiDB-lite"/>
    </source>
</evidence>
<evidence type="ECO:0000313" key="10">
    <source>
        <dbReference type="EMBL" id="QDH14247.1"/>
    </source>
</evidence>
<dbReference type="CDD" id="cd01679">
    <property type="entry name" value="RNR_I"/>
    <property type="match status" value="1"/>
</dbReference>
<dbReference type="GO" id="GO:0005524">
    <property type="term" value="F:ATP binding"/>
    <property type="evidence" value="ECO:0007669"/>
    <property type="project" value="InterPro"/>
</dbReference>
<dbReference type="PRINTS" id="PR01183">
    <property type="entry name" value="RIBORDTASEM1"/>
</dbReference>
<keyword evidence="4 6" id="KW-0215">Deoxyribonucleotide synthesis</keyword>
<dbReference type="InterPro" id="IPR039718">
    <property type="entry name" value="Rrm1"/>
</dbReference>
<feature type="region of interest" description="Disordered" evidence="7">
    <location>
        <begin position="617"/>
        <end position="639"/>
    </location>
</feature>
<evidence type="ECO:0000256" key="2">
    <source>
        <dbReference type="ARBA" id="ARBA00012274"/>
    </source>
</evidence>
<dbReference type="InterPro" id="IPR000788">
    <property type="entry name" value="RNR_lg_C"/>
</dbReference>
<accession>A0A4Y6UCT4</accession>
<dbReference type="OrthoDB" id="9762933at2"/>
<evidence type="ECO:0000256" key="4">
    <source>
        <dbReference type="ARBA" id="ARBA00023116"/>
    </source>
</evidence>
<dbReference type="Proteomes" id="UP000318709">
    <property type="component" value="Chromosome"/>
</dbReference>
<dbReference type="EC" id="1.17.4.1" evidence="2 6"/>
<proteinExistence type="inferred from homology"/>
<evidence type="ECO:0000256" key="6">
    <source>
        <dbReference type="RuleBase" id="RU003410"/>
    </source>
</evidence>
<dbReference type="SUPFAM" id="SSF51998">
    <property type="entry name" value="PFL-like glycyl radical enzymes"/>
    <property type="match status" value="1"/>
</dbReference>
<feature type="domain" description="Ribonucleotide reductase large subunit N-terminal" evidence="8">
    <location>
        <begin position="53"/>
        <end position="117"/>
    </location>
</feature>
<evidence type="ECO:0000256" key="1">
    <source>
        <dbReference type="ARBA" id="ARBA00010406"/>
    </source>
</evidence>
<evidence type="ECO:0000259" key="8">
    <source>
        <dbReference type="Pfam" id="PF00317"/>
    </source>
</evidence>
<dbReference type="GO" id="GO:0004748">
    <property type="term" value="F:ribonucleoside-diphosphate reductase activity, thioredoxin disulfide as acceptor"/>
    <property type="evidence" value="ECO:0007669"/>
    <property type="project" value="UniProtKB-EC"/>
</dbReference>